<feature type="coiled-coil region" evidence="2">
    <location>
        <begin position="325"/>
        <end position="359"/>
    </location>
</feature>
<reference evidence="3 4" key="1">
    <citation type="submission" date="2018-06" db="EMBL/GenBank/DDBJ databases">
        <title>Complete genome of Desulfovibrio indonesiensis P37SLT.</title>
        <authorList>
            <person name="Crispim J.S."/>
            <person name="Vidigal P.M.P."/>
            <person name="Silva L.C.F."/>
            <person name="Laguardia C.N."/>
            <person name="Araujo L.C."/>
            <person name="Dias R.S."/>
            <person name="Sousa M.P."/>
            <person name="Paula S.O."/>
            <person name="Silva C."/>
        </authorList>
    </citation>
    <scope>NUCLEOTIDE SEQUENCE [LARGE SCALE GENOMIC DNA]</scope>
    <source>
        <strain evidence="3 4">P37SLT</strain>
    </source>
</reference>
<comment type="caution">
    <text evidence="3">The sequence shown here is derived from an EMBL/GenBank/DDBJ whole genome shotgun (WGS) entry which is preliminary data.</text>
</comment>
<keyword evidence="4" id="KW-1185">Reference proteome</keyword>
<dbReference type="InterPro" id="IPR016772">
    <property type="entry name" value="UCP020408"/>
</dbReference>
<evidence type="ECO:0000313" key="3">
    <source>
        <dbReference type="EMBL" id="TVM19309.1"/>
    </source>
</evidence>
<feature type="coiled-coil region" evidence="2">
    <location>
        <begin position="232"/>
        <end position="277"/>
    </location>
</feature>
<name>A0A7M3MI60_9BACT</name>
<accession>A0A7M3MI60</accession>
<comment type="similarity">
    <text evidence="1">Belongs to the UPF0751 family.</text>
</comment>
<sequence length="501" mass="56006">MKNMVDNDSQSHLYQHYTVGAPMRRPCTPLGAAVSARAASAGRCANTREVRETSSGSANRSRRPVKNLYVAGVSAMLMDPQRTNTQTVAKRKRIWELVDLQCPIIGTCLTLGELRKIARQSDVEFPDNVSEFDIHSYFVSCCKEPSRIARLVTKKLDRKYAAKLRRYGSCKDDDAIRTLWVEDREHGDIPGPFWAVISHAHTSTRLRTEVFGEVHMLSHLVGSANRADIRRLSDLEAEQERLTHAMQRMKTVFADRVRALQGERNAMADQVDALKREMHFLSTRKEDAVPPENKTGETLQELEAEMLRRELDEAWRERNEVFKLLEAESRRLEYLESENRELAAENRVLEEEIARLLEKSYAKCPDGCAGKCPCPDLCGMCVLYVGGRTGLVPQYRALVESRGGTLIHHDGGMEEAPKRLESVLAQADAVVCPVDCVSHEACTIVKSYCKRALKPCFMMRTAGISSLAKTVSSLPEQSCPPNSHAVSIIGAQASSTTVQQS</sequence>
<evidence type="ECO:0000313" key="4">
    <source>
        <dbReference type="Proteomes" id="UP000448292"/>
    </source>
</evidence>
<dbReference type="EMBL" id="QMIE01000002">
    <property type="protein sequence ID" value="TVM19309.1"/>
    <property type="molecule type" value="Genomic_DNA"/>
</dbReference>
<dbReference type="CDD" id="cd22265">
    <property type="entry name" value="UDM1_RNF168"/>
    <property type="match status" value="1"/>
</dbReference>
<proteinExistence type="inferred from homology"/>
<protein>
    <recommendedName>
        <fullName evidence="5">DUF2325 domain-containing protein</fullName>
    </recommendedName>
</protein>
<organism evidence="3 4">
    <name type="scientific">Oceanidesulfovibrio indonesiensis</name>
    <dbReference type="NCBI Taxonomy" id="54767"/>
    <lineage>
        <taxon>Bacteria</taxon>
        <taxon>Pseudomonadati</taxon>
        <taxon>Thermodesulfobacteriota</taxon>
        <taxon>Desulfovibrionia</taxon>
        <taxon>Desulfovibrionales</taxon>
        <taxon>Desulfovibrionaceae</taxon>
        <taxon>Oceanidesulfovibrio</taxon>
    </lineage>
</organism>
<dbReference type="Proteomes" id="UP000448292">
    <property type="component" value="Unassembled WGS sequence"/>
</dbReference>
<dbReference type="AlphaFoldDB" id="A0A7M3MI60"/>
<evidence type="ECO:0000256" key="1">
    <source>
        <dbReference type="ARBA" id="ARBA00007189"/>
    </source>
</evidence>
<dbReference type="Pfam" id="PF10087">
    <property type="entry name" value="DUF2325"/>
    <property type="match status" value="1"/>
</dbReference>
<evidence type="ECO:0008006" key="5">
    <source>
        <dbReference type="Google" id="ProtNLM"/>
    </source>
</evidence>
<keyword evidence="2" id="KW-0175">Coiled coil</keyword>
<evidence type="ECO:0000256" key="2">
    <source>
        <dbReference type="SAM" id="Coils"/>
    </source>
</evidence>
<gene>
    <name evidence="3" type="ORF">DPQ33_02820</name>
</gene>